<protein>
    <recommendedName>
        <fullName evidence="2">Polysaccharide biosynthesis protein CapD-like domain-containing protein</fullName>
    </recommendedName>
</protein>
<evidence type="ECO:0000313" key="3">
    <source>
        <dbReference type="EMBL" id="KJV07146.1"/>
    </source>
</evidence>
<name>A0A0F3IKC2_9PROT</name>
<proteinExistence type="inferred from homology"/>
<sequence length="62" mass="7479">MLNDKSILVTGGTGSFGKRLIRTILTRYKPRRLIVFSRDELKQFEMQRDFPDTRFDCMRYFL</sequence>
<comment type="caution">
    <text evidence="3">The sequence shown here is derived from an EMBL/GenBank/DDBJ whole genome shotgun (WGS) entry which is preliminary data.</text>
</comment>
<gene>
    <name evidence="3" type="ORF">VZ95_20190</name>
</gene>
<feature type="domain" description="Polysaccharide biosynthesis protein CapD-like" evidence="2">
    <location>
        <begin position="7"/>
        <end position="51"/>
    </location>
</feature>
<dbReference type="InterPro" id="IPR003869">
    <property type="entry name" value="Polysac_CapD-like"/>
</dbReference>
<keyword evidence="4" id="KW-1185">Reference proteome</keyword>
<dbReference type="PANTHER" id="PTHR43318">
    <property type="entry name" value="UDP-N-ACETYLGLUCOSAMINE 4,6-DEHYDRATASE"/>
    <property type="match status" value="1"/>
</dbReference>
<accession>A0A0F3IKC2</accession>
<feature type="non-terminal residue" evidence="3">
    <location>
        <position position="62"/>
    </location>
</feature>
<dbReference type="EMBL" id="LAJY01000853">
    <property type="protein sequence ID" value="KJV07146.1"/>
    <property type="molecule type" value="Genomic_DNA"/>
</dbReference>
<evidence type="ECO:0000259" key="2">
    <source>
        <dbReference type="Pfam" id="PF02719"/>
    </source>
</evidence>
<dbReference type="AlphaFoldDB" id="A0A0F3IKC2"/>
<comment type="similarity">
    <text evidence="1">Belongs to the polysaccharide synthase family.</text>
</comment>
<dbReference type="InterPro" id="IPR036291">
    <property type="entry name" value="NAD(P)-bd_dom_sf"/>
</dbReference>
<evidence type="ECO:0000256" key="1">
    <source>
        <dbReference type="ARBA" id="ARBA00007430"/>
    </source>
</evidence>
<evidence type="ECO:0000313" key="4">
    <source>
        <dbReference type="Proteomes" id="UP000033774"/>
    </source>
</evidence>
<organism evidence="3 4">
    <name type="scientific">Elstera litoralis</name>
    <dbReference type="NCBI Taxonomy" id="552518"/>
    <lineage>
        <taxon>Bacteria</taxon>
        <taxon>Pseudomonadati</taxon>
        <taxon>Pseudomonadota</taxon>
        <taxon>Alphaproteobacteria</taxon>
        <taxon>Rhodospirillales</taxon>
        <taxon>Rhodospirillaceae</taxon>
        <taxon>Elstera</taxon>
    </lineage>
</organism>
<dbReference type="Gene3D" id="3.40.50.720">
    <property type="entry name" value="NAD(P)-binding Rossmann-like Domain"/>
    <property type="match status" value="1"/>
</dbReference>
<dbReference type="Pfam" id="PF02719">
    <property type="entry name" value="Polysacc_synt_2"/>
    <property type="match status" value="1"/>
</dbReference>
<dbReference type="Proteomes" id="UP000033774">
    <property type="component" value="Unassembled WGS sequence"/>
</dbReference>
<dbReference type="PATRIC" id="fig|552518.3.peg.4544"/>
<reference evidence="3 4" key="1">
    <citation type="submission" date="2015-03" db="EMBL/GenBank/DDBJ databases">
        <title>Draft genome sequence of Elstera litoralis.</title>
        <authorList>
            <person name="Rahalkar M.C."/>
            <person name="Dhakephalkar P.K."/>
            <person name="Pore S.D."/>
            <person name="Arora P."/>
            <person name="Kapse N.G."/>
            <person name="Pandit P.S."/>
        </authorList>
    </citation>
    <scope>NUCLEOTIDE SEQUENCE [LARGE SCALE GENOMIC DNA]</scope>
    <source>
        <strain evidence="3 4">Dia-1</strain>
    </source>
</reference>
<dbReference type="InterPro" id="IPR051203">
    <property type="entry name" value="Polysaccharide_Synthase-Rel"/>
</dbReference>
<dbReference type="RefSeq" id="WP_045777461.1">
    <property type="nucleotide sequence ID" value="NZ_LAJY01000853.1"/>
</dbReference>
<dbReference type="SUPFAM" id="SSF51735">
    <property type="entry name" value="NAD(P)-binding Rossmann-fold domains"/>
    <property type="match status" value="1"/>
</dbReference>
<dbReference type="PANTHER" id="PTHR43318:SF2">
    <property type="entry name" value="UDP-N-ACETYLGLUCOSAMINE 4,6-DEHYDRATASE (INVERTING)"/>
    <property type="match status" value="1"/>
</dbReference>